<dbReference type="FunCoup" id="A0A7J7DAY6">
    <property type="interactions" value="106"/>
</dbReference>
<feature type="region of interest" description="Disordered" evidence="1">
    <location>
        <begin position="31"/>
        <end position="59"/>
    </location>
</feature>
<reference evidence="2 3" key="1">
    <citation type="journal article" date="2020" name="Nat. Commun.">
        <title>Genome of Tripterygium wilfordii and identification of cytochrome P450 involved in triptolide biosynthesis.</title>
        <authorList>
            <person name="Tu L."/>
            <person name="Su P."/>
            <person name="Zhang Z."/>
            <person name="Gao L."/>
            <person name="Wang J."/>
            <person name="Hu T."/>
            <person name="Zhou J."/>
            <person name="Zhang Y."/>
            <person name="Zhao Y."/>
            <person name="Liu Y."/>
            <person name="Song Y."/>
            <person name="Tong Y."/>
            <person name="Lu Y."/>
            <person name="Yang J."/>
            <person name="Xu C."/>
            <person name="Jia M."/>
            <person name="Peters R.J."/>
            <person name="Huang L."/>
            <person name="Gao W."/>
        </authorList>
    </citation>
    <scope>NUCLEOTIDE SEQUENCE [LARGE SCALE GENOMIC DNA]</scope>
    <source>
        <strain evidence="3">cv. XIE 37</strain>
        <tissue evidence="2">Leaf</tissue>
    </source>
</reference>
<dbReference type="GO" id="GO:0007346">
    <property type="term" value="P:regulation of mitotic cell cycle"/>
    <property type="evidence" value="ECO:0007669"/>
    <property type="project" value="InterPro"/>
</dbReference>
<protein>
    <submittedName>
        <fullName evidence="2">Uncharacterized protein</fullName>
    </submittedName>
</protein>
<dbReference type="AlphaFoldDB" id="A0A7J7DAY6"/>
<evidence type="ECO:0000256" key="1">
    <source>
        <dbReference type="SAM" id="MobiDB-lite"/>
    </source>
</evidence>
<evidence type="ECO:0000313" key="3">
    <source>
        <dbReference type="Proteomes" id="UP000593562"/>
    </source>
</evidence>
<keyword evidence="3" id="KW-1185">Reference proteome</keyword>
<dbReference type="OrthoDB" id="1902316at2759"/>
<proteinExistence type="predicted"/>
<dbReference type="InterPro" id="IPR039326">
    <property type="entry name" value="Patronus"/>
</dbReference>
<dbReference type="PANTHER" id="PTHR35125:SF2">
    <property type="entry name" value="PROTEIN PATRONUS 2-LIKE"/>
    <property type="match status" value="1"/>
</dbReference>
<gene>
    <name evidence="2" type="ORF">HS088_TW08G00097</name>
</gene>
<dbReference type="InParanoid" id="A0A7J7DAY6"/>
<feature type="compositionally biased region" description="Polar residues" evidence="1">
    <location>
        <begin position="47"/>
        <end position="59"/>
    </location>
</feature>
<sequence>MASQVGGLVHDQNLNIHYNASAGGKTNISKAVKKGGLGGRKPLGDLSNSVKPSLNQASKKQNSNIFSFTEQETGVSKITFEASKKKSVSKATEKVQAGSRRKVLCDISNSGKPSLHEASKKNQGTKLNVVVAENKIYPSAIAEEGFLHDHNECIKAQTRAMDVDEFLKILGLNNDCSKQLETPLATPSLSNLKIGSPTRQMELYEMDEPLTETHISWKHESFSDLDSPTCGTPRSPYARMSWMENDESINFELIE</sequence>
<evidence type="ECO:0000313" key="2">
    <source>
        <dbReference type="EMBL" id="KAF5743513.1"/>
    </source>
</evidence>
<dbReference type="PANTHER" id="PTHR35125">
    <property type="entry name" value="NEURON NAVIGATOR 1-LIKE-RELATED"/>
    <property type="match status" value="1"/>
</dbReference>
<dbReference type="EMBL" id="JAAARO010000008">
    <property type="protein sequence ID" value="KAF5743513.1"/>
    <property type="molecule type" value="Genomic_DNA"/>
</dbReference>
<comment type="caution">
    <text evidence="2">The sequence shown here is derived from an EMBL/GenBank/DDBJ whole genome shotgun (WGS) entry which is preliminary data.</text>
</comment>
<accession>A0A7J7DAY6</accession>
<organism evidence="2 3">
    <name type="scientific">Tripterygium wilfordii</name>
    <name type="common">Thunder God vine</name>
    <dbReference type="NCBI Taxonomy" id="458696"/>
    <lineage>
        <taxon>Eukaryota</taxon>
        <taxon>Viridiplantae</taxon>
        <taxon>Streptophyta</taxon>
        <taxon>Embryophyta</taxon>
        <taxon>Tracheophyta</taxon>
        <taxon>Spermatophyta</taxon>
        <taxon>Magnoliopsida</taxon>
        <taxon>eudicotyledons</taxon>
        <taxon>Gunneridae</taxon>
        <taxon>Pentapetalae</taxon>
        <taxon>rosids</taxon>
        <taxon>fabids</taxon>
        <taxon>Celastrales</taxon>
        <taxon>Celastraceae</taxon>
        <taxon>Tripterygium</taxon>
    </lineage>
</organism>
<name>A0A7J7DAY6_TRIWF</name>
<dbReference type="Proteomes" id="UP000593562">
    <property type="component" value="Unassembled WGS sequence"/>
</dbReference>